<dbReference type="Proteomes" id="UP000005926">
    <property type="component" value="Unassembled WGS sequence"/>
</dbReference>
<keyword evidence="2" id="KW-1185">Reference proteome</keyword>
<dbReference type="eggNOG" id="COG1610">
    <property type="taxonomic scope" value="Bacteria"/>
</dbReference>
<dbReference type="InterPro" id="IPR019004">
    <property type="entry name" value="YqeY/Aim41"/>
</dbReference>
<dbReference type="PANTHER" id="PTHR28055:SF1">
    <property type="entry name" value="ALTERED INHERITANCE OF MITOCHONDRIA PROTEIN 41, MITOCHONDRIAL"/>
    <property type="match status" value="1"/>
</dbReference>
<proteinExistence type="predicted"/>
<organism evidence="1 2">
    <name type="scientific">Granulicatella adiacens ATCC 49175</name>
    <dbReference type="NCBI Taxonomy" id="638301"/>
    <lineage>
        <taxon>Bacteria</taxon>
        <taxon>Bacillati</taxon>
        <taxon>Bacillota</taxon>
        <taxon>Bacilli</taxon>
        <taxon>Lactobacillales</taxon>
        <taxon>Carnobacteriaceae</taxon>
        <taxon>Granulicatella</taxon>
    </lineage>
</organism>
<dbReference type="Gene3D" id="1.10.10.410">
    <property type="match status" value="1"/>
</dbReference>
<gene>
    <name evidence="1" type="ORF">HMPREF0444_0500</name>
</gene>
<dbReference type="PANTHER" id="PTHR28055">
    <property type="entry name" value="ALTERED INHERITANCE OF MITOCHONDRIA PROTEIN 41, MITOCHONDRIAL"/>
    <property type="match status" value="1"/>
</dbReference>
<sequence length="174" mass="19586">MTMSGWGYRSQSFFINQTKYKNGERTMSLKETINNDIKTAMKAKDKETLAVLRMIKTAIQAAEIDKKSELTAEEELTILSREAKQRRDSIVEFEKANRPELVEKTQGELVIVEKYLPAQLSLEEVQAKIAEIAEQVGATTHKEFGKLMGAVMQALKGQADGNVIKEQVKAHLNK</sequence>
<dbReference type="SUPFAM" id="SSF89095">
    <property type="entry name" value="GatB/YqeY motif"/>
    <property type="match status" value="1"/>
</dbReference>
<dbReference type="Pfam" id="PF09424">
    <property type="entry name" value="YqeY"/>
    <property type="match status" value="1"/>
</dbReference>
<dbReference type="EMBL" id="ACKZ01000012">
    <property type="protein sequence ID" value="EEW37714.1"/>
    <property type="molecule type" value="Genomic_DNA"/>
</dbReference>
<dbReference type="STRING" id="638301.HMPREF0444_0500"/>
<comment type="caution">
    <text evidence="1">The sequence shown here is derived from an EMBL/GenBank/DDBJ whole genome shotgun (WGS) entry which is preliminary data.</text>
</comment>
<dbReference type="InterPro" id="IPR042184">
    <property type="entry name" value="YqeY/Aim41_N"/>
</dbReference>
<reference evidence="1 2" key="1">
    <citation type="submission" date="2009-08" db="EMBL/GenBank/DDBJ databases">
        <authorList>
            <person name="Muzny D."/>
            <person name="Qin X."/>
            <person name="Deng J."/>
            <person name="Jiang H."/>
            <person name="Liu Y."/>
            <person name="Qu J."/>
            <person name="Song X.-Z."/>
            <person name="Zhang L."/>
            <person name="Thornton R."/>
            <person name="Coyle M."/>
            <person name="Francisco L."/>
            <person name="Jackson L."/>
            <person name="Javaid M."/>
            <person name="Korchina V."/>
            <person name="Kovar C."/>
            <person name="Mata R."/>
            <person name="Mathew T."/>
            <person name="Ngo R."/>
            <person name="Nguyen L."/>
            <person name="Nguyen N."/>
            <person name="Okwuonu G."/>
            <person name="Ongeri F."/>
            <person name="Pham C."/>
            <person name="Simmons D."/>
            <person name="Wilczek-Boney K."/>
            <person name="Hale W."/>
            <person name="Jakkamsetti A."/>
            <person name="Pham P."/>
            <person name="Ruth R."/>
            <person name="San Lucas F."/>
            <person name="Warren J."/>
            <person name="Zhang J."/>
            <person name="Zhao Z."/>
            <person name="Zhou C."/>
            <person name="Zhu D."/>
            <person name="Lee S."/>
            <person name="Bess C."/>
            <person name="Blankenburg K."/>
            <person name="Forbes L."/>
            <person name="Fu Q."/>
            <person name="Gubbala S."/>
            <person name="Hirani K."/>
            <person name="Jayaseelan J.C."/>
            <person name="Lara F."/>
            <person name="Munidasa M."/>
            <person name="Palculict T."/>
            <person name="Patil S."/>
            <person name="Pu L.-L."/>
            <person name="Saada N."/>
            <person name="Tang L."/>
            <person name="Weissenberger G."/>
            <person name="Zhu Y."/>
            <person name="Hemphill L."/>
            <person name="Shang Y."/>
            <person name="Youmans B."/>
            <person name="Ayvaz T."/>
            <person name="Ross M."/>
            <person name="Santibanez J."/>
            <person name="Aqrawi P."/>
            <person name="Gross S."/>
            <person name="Joshi V."/>
            <person name="Fowler G."/>
            <person name="Nazareth L."/>
            <person name="Reid J."/>
            <person name="Worley K."/>
            <person name="Petrosino J."/>
            <person name="Highlander S."/>
            <person name="Gibbs R."/>
        </authorList>
    </citation>
    <scope>NUCLEOTIDE SEQUENCE [LARGE SCALE GENOMIC DNA]</scope>
    <source>
        <strain evidence="1 2">ATCC 49175</strain>
    </source>
</reference>
<dbReference type="InterPro" id="IPR023168">
    <property type="entry name" value="GatB_Yqey_C_2"/>
</dbReference>
<name>C8NF05_9LACT</name>
<evidence type="ECO:0000313" key="1">
    <source>
        <dbReference type="EMBL" id="EEW37714.1"/>
    </source>
</evidence>
<dbReference type="Gene3D" id="1.10.1510.10">
    <property type="entry name" value="Uncharacterised protein YqeY/AIM41 PF09424, N-terminal domain"/>
    <property type="match status" value="1"/>
</dbReference>
<dbReference type="GO" id="GO:0016884">
    <property type="term" value="F:carbon-nitrogen ligase activity, with glutamine as amido-N-donor"/>
    <property type="evidence" value="ECO:0007669"/>
    <property type="project" value="InterPro"/>
</dbReference>
<protein>
    <submittedName>
        <fullName evidence="1">YqeY-like protein</fullName>
    </submittedName>
</protein>
<accession>C8NF05</accession>
<evidence type="ECO:0000313" key="2">
    <source>
        <dbReference type="Proteomes" id="UP000005926"/>
    </source>
</evidence>
<dbReference type="AlphaFoldDB" id="C8NF05"/>
<dbReference type="HOGENOM" id="CLU_079430_2_1_9"/>
<dbReference type="InterPro" id="IPR003789">
    <property type="entry name" value="Asn/Gln_tRNA_amidoTrase-B-like"/>
</dbReference>